<gene>
    <name evidence="2" type="ORF">HT102_01225</name>
</gene>
<dbReference type="AlphaFoldDB" id="A0A927J9S0"/>
<feature type="region of interest" description="Disordered" evidence="1">
    <location>
        <begin position="223"/>
        <end position="242"/>
    </location>
</feature>
<evidence type="ECO:0000313" key="3">
    <source>
        <dbReference type="Proteomes" id="UP000642993"/>
    </source>
</evidence>
<organism evidence="2 3">
    <name type="scientific">Lolliginicoccus lacisalsi</name>
    <dbReference type="NCBI Taxonomy" id="2742202"/>
    <lineage>
        <taxon>Bacteria</taxon>
        <taxon>Bacillati</taxon>
        <taxon>Actinomycetota</taxon>
        <taxon>Actinomycetes</taxon>
        <taxon>Mycobacteriales</taxon>
        <taxon>Hoyosellaceae</taxon>
        <taxon>Lolliginicoccus</taxon>
    </lineage>
</organism>
<name>A0A927J9S0_9ACTN</name>
<proteinExistence type="predicted"/>
<dbReference type="Proteomes" id="UP000642993">
    <property type="component" value="Unassembled WGS sequence"/>
</dbReference>
<protein>
    <submittedName>
        <fullName evidence="2">Uncharacterized protein</fullName>
    </submittedName>
</protein>
<comment type="caution">
    <text evidence="2">The sequence shown here is derived from an EMBL/GenBank/DDBJ whole genome shotgun (WGS) entry which is preliminary data.</text>
</comment>
<accession>A0A927J9S0</accession>
<evidence type="ECO:0000256" key="1">
    <source>
        <dbReference type="SAM" id="MobiDB-lite"/>
    </source>
</evidence>
<dbReference type="RefSeq" id="WP_192037588.1">
    <property type="nucleotide sequence ID" value="NZ_JACYWE010000001.1"/>
</dbReference>
<evidence type="ECO:0000313" key="2">
    <source>
        <dbReference type="EMBL" id="MBD8505111.1"/>
    </source>
</evidence>
<sequence>MGSSQDSGLQWPISVRLDTIAAMLNFEIHNHPVYQGIEVQYFDDAEHGTGILVLMSRRENGKVDVYHQAGLSIDRMAYGIGAGLGEWRTTKIEPAVLDVTDTGVRARIALRDTTGRSIEISVDDRGGKPQRSAEFLAPVGAAIEQPTALMLVWMRRFNLVRRTSIDPVVRIDGVPVTLGRLPGAWLHRRHLIKYASGLWVVNVNPPDSDGRREAGRPEAAHARLHFSAEPPAPGTLSHGDERKGKWSLSIGEHADVISGEWVCTGGEVATLTLTVTRGWRPRGLPPLMRVVTTVLPVFRRWPTTYLWEARVDLRGTPEVAAEWRRTKRAGESLYTRVTSSR</sequence>
<keyword evidence="3" id="KW-1185">Reference proteome</keyword>
<dbReference type="EMBL" id="JACYWE010000001">
    <property type="protein sequence ID" value="MBD8505111.1"/>
    <property type="molecule type" value="Genomic_DNA"/>
</dbReference>
<reference evidence="2" key="1">
    <citation type="submission" date="2020-09" db="EMBL/GenBank/DDBJ databases">
        <title>Hoyosella lacisalsi sp. nov., a halotolerant actinobacterium isolated from soil of Lake Gudzhirganskoe.</title>
        <authorList>
            <person name="Yang Q."/>
            <person name="Guo P.Y."/>
            <person name="Liu S.W."/>
            <person name="Li F.N."/>
            <person name="Sun C.H."/>
        </authorList>
    </citation>
    <scope>NUCLEOTIDE SEQUENCE</scope>
    <source>
        <strain evidence="2">G463</strain>
    </source>
</reference>